<feature type="transmembrane region" description="Helical" evidence="6">
    <location>
        <begin position="50"/>
        <end position="75"/>
    </location>
</feature>
<dbReference type="OrthoDB" id="4332123at2"/>
<evidence type="ECO:0000256" key="3">
    <source>
        <dbReference type="ARBA" id="ARBA00022692"/>
    </source>
</evidence>
<keyword evidence="9" id="KW-1185">Reference proteome</keyword>
<protein>
    <submittedName>
        <fullName evidence="8">Sugar phosphate permease</fullName>
    </submittedName>
</protein>
<keyword evidence="4 6" id="KW-1133">Transmembrane helix</keyword>
<accession>A0A1I2L9B6</accession>
<feature type="transmembrane region" description="Helical" evidence="6">
    <location>
        <begin position="144"/>
        <end position="165"/>
    </location>
</feature>
<dbReference type="InterPro" id="IPR011701">
    <property type="entry name" value="MFS"/>
</dbReference>
<evidence type="ECO:0000256" key="1">
    <source>
        <dbReference type="ARBA" id="ARBA00004651"/>
    </source>
</evidence>
<proteinExistence type="predicted"/>
<evidence type="ECO:0000313" key="9">
    <source>
        <dbReference type="Proteomes" id="UP000198589"/>
    </source>
</evidence>
<feature type="transmembrane region" description="Helical" evidence="6">
    <location>
        <begin position="319"/>
        <end position="340"/>
    </location>
</feature>
<dbReference type="EMBL" id="FOND01000025">
    <property type="protein sequence ID" value="SFF73686.1"/>
    <property type="molecule type" value="Genomic_DNA"/>
</dbReference>
<organism evidence="8 9">
    <name type="scientific">Blastococcus tunisiensis</name>
    <dbReference type="NCBI Taxonomy" id="1798228"/>
    <lineage>
        <taxon>Bacteria</taxon>
        <taxon>Bacillati</taxon>
        <taxon>Actinomycetota</taxon>
        <taxon>Actinomycetes</taxon>
        <taxon>Geodermatophilales</taxon>
        <taxon>Geodermatophilaceae</taxon>
        <taxon>Blastococcus</taxon>
    </lineage>
</organism>
<dbReference type="PANTHER" id="PTHR42718">
    <property type="entry name" value="MAJOR FACILITATOR SUPERFAMILY MULTIDRUG TRANSPORTER MFSC"/>
    <property type="match status" value="1"/>
</dbReference>
<dbReference type="Proteomes" id="UP000198589">
    <property type="component" value="Unassembled WGS sequence"/>
</dbReference>
<dbReference type="RefSeq" id="WP_092203231.1">
    <property type="nucleotide sequence ID" value="NZ_FOND01000025.1"/>
</dbReference>
<feature type="transmembrane region" description="Helical" evidence="6">
    <location>
        <begin position="393"/>
        <end position="413"/>
    </location>
</feature>
<feature type="transmembrane region" description="Helical" evidence="6">
    <location>
        <begin position="87"/>
        <end position="110"/>
    </location>
</feature>
<feature type="transmembrane region" description="Helical" evidence="6">
    <location>
        <begin position="177"/>
        <end position="195"/>
    </location>
</feature>
<feature type="domain" description="Major facilitator superfamily (MFS) profile" evidence="7">
    <location>
        <begin position="21"/>
        <end position="420"/>
    </location>
</feature>
<dbReference type="InterPro" id="IPR036259">
    <property type="entry name" value="MFS_trans_sf"/>
</dbReference>
<keyword evidence="3 6" id="KW-0812">Transmembrane</keyword>
<sequence>MQPTGNPTSAGERPPARAYVVWLVALLAYAVAVFHRASLGVAAVEAQERFSAGASVVSLFLVVQLSVYAALQVPVGVALDRFGSRRMILVGAVTMAVGQLLLALATAVPAAVAARVLVGAGDAMTFISVLRVVSLWFPGRIVPVITQLTGILGQLGSIVAAYPLVTLLHGTSWRSTFLGAAATGIVVAVLVLVALRDAPAGTGPATAAGLAELRGNLAATWREPGTRIGLYTHLVTQFSGTVFALLWGYPFLVVGQGRSPAVAASLLTLLVVVGMAVGPLFGRLCGRWPLRRSDLVFGILALTATMWTVVLLWPGRAPLPLLIALVVVLGTNGPGSMIGFDFARTENPAERLGSASGVVNVGGFLASLLTILAIGVVLDVLTPGASTGYDLGAFRAAFAVQYVFWAVGLVGVLRHRRELRGRLARDGIVLAPLTVAVRARLRGGSAYG</sequence>
<reference evidence="9" key="1">
    <citation type="submission" date="2016-10" db="EMBL/GenBank/DDBJ databases">
        <authorList>
            <person name="Varghese N."/>
            <person name="Submissions S."/>
        </authorList>
    </citation>
    <scope>NUCLEOTIDE SEQUENCE [LARGE SCALE GENOMIC DNA]</scope>
    <source>
        <strain evidence="9">DSM 46838</strain>
    </source>
</reference>
<dbReference type="Gene3D" id="1.20.1250.20">
    <property type="entry name" value="MFS general substrate transporter like domains"/>
    <property type="match status" value="2"/>
</dbReference>
<keyword evidence="2" id="KW-0813">Transport</keyword>
<dbReference type="STRING" id="1798228.SAMN05216574_1255"/>
<dbReference type="PROSITE" id="PS50850">
    <property type="entry name" value="MFS"/>
    <property type="match status" value="1"/>
</dbReference>
<feature type="transmembrane region" description="Helical" evidence="6">
    <location>
        <begin position="230"/>
        <end position="249"/>
    </location>
</feature>
<evidence type="ECO:0000259" key="7">
    <source>
        <dbReference type="PROSITE" id="PS50850"/>
    </source>
</evidence>
<dbReference type="SUPFAM" id="SSF103473">
    <property type="entry name" value="MFS general substrate transporter"/>
    <property type="match status" value="1"/>
</dbReference>
<dbReference type="GO" id="GO:0022857">
    <property type="term" value="F:transmembrane transporter activity"/>
    <property type="evidence" value="ECO:0007669"/>
    <property type="project" value="InterPro"/>
</dbReference>
<keyword evidence="5 6" id="KW-0472">Membrane</keyword>
<dbReference type="GO" id="GO:0005886">
    <property type="term" value="C:plasma membrane"/>
    <property type="evidence" value="ECO:0007669"/>
    <property type="project" value="UniProtKB-SubCell"/>
</dbReference>
<evidence type="ECO:0000313" key="8">
    <source>
        <dbReference type="EMBL" id="SFF73686.1"/>
    </source>
</evidence>
<dbReference type="PANTHER" id="PTHR42718:SF9">
    <property type="entry name" value="MAJOR FACILITATOR SUPERFAMILY MULTIDRUG TRANSPORTER MFSC"/>
    <property type="match status" value="1"/>
</dbReference>
<gene>
    <name evidence="8" type="ORF">SAMN05216574_1255</name>
</gene>
<evidence type="ECO:0000256" key="6">
    <source>
        <dbReference type="SAM" id="Phobius"/>
    </source>
</evidence>
<evidence type="ECO:0000256" key="4">
    <source>
        <dbReference type="ARBA" id="ARBA00022989"/>
    </source>
</evidence>
<evidence type="ECO:0000256" key="2">
    <source>
        <dbReference type="ARBA" id="ARBA00022448"/>
    </source>
</evidence>
<feature type="transmembrane region" description="Helical" evidence="6">
    <location>
        <begin position="361"/>
        <end position="381"/>
    </location>
</feature>
<feature type="transmembrane region" description="Helical" evidence="6">
    <location>
        <begin position="261"/>
        <end position="282"/>
    </location>
</feature>
<comment type="subcellular location">
    <subcellularLocation>
        <location evidence="1">Cell membrane</location>
        <topology evidence="1">Multi-pass membrane protein</topology>
    </subcellularLocation>
</comment>
<name>A0A1I2L9B6_9ACTN</name>
<evidence type="ECO:0000256" key="5">
    <source>
        <dbReference type="ARBA" id="ARBA00023136"/>
    </source>
</evidence>
<dbReference type="Pfam" id="PF07690">
    <property type="entry name" value="MFS_1"/>
    <property type="match status" value="1"/>
</dbReference>
<feature type="transmembrane region" description="Helical" evidence="6">
    <location>
        <begin position="116"/>
        <end position="137"/>
    </location>
</feature>
<feature type="transmembrane region" description="Helical" evidence="6">
    <location>
        <begin position="294"/>
        <end position="313"/>
    </location>
</feature>
<dbReference type="CDD" id="cd06174">
    <property type="entry name" value="MFS"/>
    <property type="match status" value="1"/>
</dbReference>
<dbReference type="InterPro" id="IPR020846">
    <property type="entry name" value="MFS_dom"/>
</dbReference>
<dbReference type="AlphaFoldDB" id="A0A1I2L9B6"/>
<feature type="transmembrane region" description="Helical" evidence="6">
    <location>
        <begin position="20"/>
        <end position="44"/>
    </location>
</feature>